<evidence type="ECO:0000313" key="2">
    <source>
        <dbReference type="Proteomes" id="UP001140234"/>
    </source>
</evidence>
<gene>
    <name evidence="1" type="ORF">IWQ57_000741</name>
</gene>
<sequence>MEAQPLGRAWDKVAEHLRATAPAGGCAAGPGYVLDTAAMLAGSRADRLAGLPLLVPGATPLARLRQQRHELALERGQSGRAVAAAEPGAPSGAAADSYGWAEERLQAFSREEAPDASRLAEVWRLPGAVLAGLCERHLSLDAIGSAALAELIHAVASDAATSLENQRLVLERIAGSRVFGAEAIPAVVQSQVVALAQTHPQAAVAGLLEPLLARLSPPTAGLVAKAVKSGMPAAALAAVWGAAAAAVARSPQTADDSMLQVMEALAGAMPPEQLTPEGSRSWAAALHAAALHNRDSKKLGALMLHCVNRFGGRLGAADLDLVAAAAGALTTPLKKAVIAAANRKRRA</sequence>
<evidence type="ECO:0000313" key="1">
    <source>
        <dbReference type="EMBL" id="KAJ2774607.1"/>
    </source>
</evidence>
<keyword evidence="2" id="KW-1185">Reference proteome</keyword>
<dbReference type="Proteomes" id="UP001140234">
    <property type="component" value="Unassembled WGS sequence"/>
</dbReference>
<dbReference type="EMBL" id="JANBUJ010000083">
    <property type="protein sequence ID" value="KAJ2774607.1"/>
    <property type="molecule type" value="Genomic_DNA"/>
</dbReference>
<comment type="caution">
    <text evidence="1">The sequence shown here is derived from an EMBL/GenBank/DDBJ whole genome shotgun (WGS) entry which is preliminary data.</text>
</comment>
<protein>
    <submittedName>
        <fullName evidence="1">Uncharacterized protein</fullName>
    </submittedName>
</protein>
<organism evidence="1 2">
    <name type="scientific">Coemansia nantahalensis</name>
    <dbReference type="NCBI Taxonomy" id="2789366"/>
    <lineage>
        <taxon>Eukaryota</taxon>
        <taxon>Fungi</taxon>
        <taxon>Fungi incertae sedis</taxon>
        <taxon>Zoopagomycota</taxon>
        <taxon>Kickxellomycotina</taxon>
        <taxon>Kickxellomycetes</taxon>
        <taxon>Kickxellales</taxon>
        <taxon>Kickxellaceae</taxon>
        <taxon>Coemansia</taxon>
    </lineage>
</organism>
<accession>A0ACC1K6U4</accession>
<proteinExistence type="predicted"/>
<reference evidence="1" key="1">
    <citation type="submission" date="2022-07" db="EMBL/GenBank/DDBJ databases">
        <title>Phylogenomic reconstructions and comparative analyses of Kickxellomycotina fungi.</title>
        <authorList>
            <person name="Reynolds N.K."/>
            <person name="Stajich J.E."/>
            <person name="Barry K."/>
            <person name="Grigoriev I.V."/>
            <person name="Crous P."/>
            <person name="Smith M.E."/>
        </authorList>
    </citation>
    <scope>NUCLEOTIDE SEQUENCE</scope>
    <source>
        <strain evidence="1">CBS 109366</strain>
    </source>
</reference>
<name>A0ACC1K6U4_9FUNG</name>